<name>A0AAX3I973_9PSED</name>
<keyword evidence="1" id="KW-0285">Flavoprotein</keyword>
<dbReference type="SUPFAM" id="SSF51679">
    <property type="entry name" value="Bacterial luciferase-like"/>
    <property type="match status" value="1"/>
</dbReference>
<keyword evidence="2" id="KW-0288">FMN</keyword>
<organism evidence="6 7">
    <name type="scientific">Pseudomonas synxantha</name>
    <dbReference type="NCBI Taxonomy" id="47883"/>
    <lineage>
        <taxon>Bacteria</taxon>
        <taxon>Pseudomonadati</taxon>
        <taxon>Pseudomonadota</taxon>
        <taxon>Gammaproteobacteria</taxon>
        <taxon>Pseudomonadales</taxon>
        <taxon>Pseudomonadaceae</taxon>
        <taxon>Pseudomonas</taxon>
    </lineage>
</organism>
<dbReference type="InterPro" id="IPR011251">
    <property type="entry name" value="Luciferase-like_dom"/>
</dbReference>
<dbReference type="PANTHER" id="PTHR42847:SF9">
    <property type="entry name" value="BLL6451 PROTEIN"/>
    <property type="match status" value="1"/>
</dbReference>
<keyword evidence="4" id="KW-0503">Monooxygenase</keyword>
<dbReference type="InterPro" id="IPR050172">
    <property type="entry name" value="SsuD_RutA_monooxygenase"/>
</dbReference>
<evidence type="ECO:0000256" key="1">
    <source>
        <dbReference type="ARBA" id="ARBA00022630"/>
    </source>
</evidence>
<gene>
    <name evidence="6" type="primary">ssuD_2</name>
    <name evidence="6" type="ORF">NCTC10696_03714</name>
</gene>
<evidence type="ECO:0000259" key="5">
    <source>
        <dbReference type="Pfam" id="PF00296"/>
    </source>
</evidence>
<accession>A0AAX3I973</accession>
<sequence>MSIELRGGVRACAVAGDTVFERQAGRFLPDLRSRPVCPFDIQQKARLEEADGLDSALVTVASAWPDPWLVAGYALSSTDTLRVTVAHRPGVTQPTVAARSLATLDRLSQGRAAVHVVIGSSDADVRRDGDFADKEQRYRRAFEYLDIFTRTLASSEPFDYAGEFYRLENAGSGFSAVQQPRPPLSIGGSSDSAQQLAVRFADIYAGSFSSPEATYQLKVKLQALADGRPLKFWKHFQVILGETEQAARDTARKWREAALGLLLARPAAELSASPQLARDNERELLGQLSPARRQQWAVEVVERAFAGLRVGTIDKVASDILAFHQAGIDIVQLEATTESALDIQLRRELIERLRAAS</sequence>
<dbReference type="GO" id="GO:0008726">
    <property type="term" value="F:alkanesulfonate monooxygenase activity"/>
    <property type="evidence" value="ECO:0007669"/>
    <property type="project" value="UniProtKB-EC"/>
</dbReference>
<dbReference type="PANTHER" id="PTHR42847">
    <property type="entry name" value="ALKANESULFONATE MONOOXYGENASE"/>
    <property type="match status" value="1"/>
</dbReference>
<dbReference type="Gene3D" id="3.20.20.30">
    <property type="entry name" value="Luciferase-like domain"/>
    <property type="match status" value="1"/>
</dbReference>
<dbReference type="GO" id="GO:0046306">
    <property type="term" value="P:alkanesulfonate catabolic process"/>
    <property type="evidence" value="ECO:0007669"/>
    <property type="project" value="TreeGrafter"/>
</dbReference>
<evidence type="ECO:0000256" key="3">
    <source>
        <dbReference type="ARBA" id="ARBA00023002"/>
    </source>
</evidence>
<dbReference type="InterPro" id="IPR036661">
    <property type="entry name" value="Luciferase-like_sf"/>
</dbReference>
<dbReference type="Pfam" id="PF00296">
    <property type="entry name" value="Bac_luciferase"/>
    <property type="match status" value="1"/>
</dbReference>
<dbReference type="CDD" id="cd01094">
    <property type="entry name" value="Alkanesulfonate_monoxygenase"/>
    <property type="match status" value="1"/>
</dbReference>
<evidence type="ECO:0000256" key="2">
    <source>
        <dbReference type="ARBA" id="ARBA00022643"/>
    </source>
</evidence>
<dbReference type="EC" id="1.14.14.5" evidence="6"/>
<evidence type="ECO:0000256" key="4">
    <source>
        <dbReference type="ARBA" id="ARBA00023033"/>
    </source>
</evidence>
<reference evidence="6 7" key="1">
    <citation type="submission" date="2019-05" db="EMBL/GenBank/DDBJ databases">
        <authorList>
            <consortium name="Pathogen Informatics"/>
        </authorList>
    </citation>
    <scope>NUCLEOTIDE SEQUENCE [LARGE SCALE GENOMIC DNA]</scope>
    <source>
        <strain evidence="6 7">NCTC10696</strain>
    </source>
</reference>
<keyword evidence="3 6" id="KW-0560">Oxidoreductase</keyword>
<protein>
    <submittedName>
        <fullName evidence="6">Flavin-dependent oxidoreductase</fullName>
        <ecNumber evidence="6">1.14.14.5</ecNumber>
    </submittedName>
</protein>
<feature type="domain" description="Luciferase-like" evidence="5">
    <location>
        <begin position="42"/>
        <end position="329"/>
    </location>
</feature>
<dbReference type="AlphaFoldDB" id="A0AAX3I973"/>
<dbReference type="Proteomes" id="UP000306562">
    <property type="component" value="Chromosome"/>
</dbReference>
<evidence type="ECO:0000313" key="6">
    <source>
        <dbReference type="EMBL" id="VTR01982.1"/>
    </source>
</evidence>
<evidence type="ECO:0000313" key="7">
    <source>
        <dbReference type="Proteomes" id="UP000306562"/>
    </source>
</evidence>
<dbReference type="EMBL" id="LR590482">
    <property type="protein sequence ID" value="VTR01982.1"/>
    <property type="molecule type" value="Genomic_DNA"/>
</dbReference>
<proteinExistence type="predicted"/>
<dbReference type="RefSeq" id="WP_057023665.1">
    <property type="nucleotide sequence ID" value="NZ_CBCSGQ010000010.1"/>
</dbReference>